<dbReference type="GO" id="GO:0005945">
    <property type="term" value="C:6-phosphofructokinase complex"/>
    <property type="evidence" value="ECO:0007669"/>
    <property type="project" value="TreeGrafter"/>
</dbReference>
<keyword evidence="12" id="KW-1185">Reference proteome</keyword>
<gene>
    <name evidence="9" type="primary">pfp</name>
    <name evidence="11" type="ORF">HMPREF9709_01274</name>
</gene>
<evidence type="ECO:0000313" key="11">
    <source>
        <dbReference type="EMBL" id="EHR33230.1"/>
    </source>
</evidence>
<dbReference type="GO" id="GO:0030388">
    <property type="term" value="P:fructose 1,6-bisphosphate metabolic process"/>
    <property type="evidence" value="ECO:0007669"/>
    <property type="project" value="TreeGrafter"/>
</dbReference>
<protein>
    <recommendedName>
        <fullName evidence="9">Pyrophosphate--fructose 6-phosphate 1-phosphotransferase</fullName>
        <ecNumber evidence="9">2.7.1.90</ecNumber>
    </recommendedName>
    <alternativeName>
        <fullName evidence="9">6-phosphofructokinase, pyrophosphate dependent</fullName>
    </alternativeName>
    <alternativeName>
        <fullName evidence="9">PPi-dependent phosphofructokinase</fullName>
        <shortName evidence="9">PPi-PFK</shortName>
    </alternativeName>
    <alternativeName>
        <fullName evidence="9">Pyrophosphate-dependent 6-phosphofructose-1-kinase</fullName>
    </alternativeName>
</protein>
<dbReference type="InterPro" id="IPR022953">
    <property type="entry name" value="ATP_PFK"/>
</dbReference>
<dbReference type="Gene3D" id="3.40.50.460">
    <property type="entry name" value="Phosphofructokinase domain"/>
    <property type="match status" value="1"/>
</dbReference>
<feature type="active site" description="Proton acceptor" evidence="9">
    <location>
        <position position="142"/>
    </location>
</feature>
<dbReference type="NCBIfam" id="NF010675">
    <property type="entry name" value="PRK14072.1"/>
    <property type="match status" value="1"/>
</dbReference>
<dbReference type="GO" id="GO:0070095">
    <property type="term" value="F:fructose-6-phosphate binding"/>
    <property type="evidence" value="ECO:0007669"/>
    <property type="project" value="TreeGrafter"/>
</dbReference>
<dbReference type="GO" id="GO:0003872">
    <property type="term" value="F:6-phosphofructokinase activity"/>
    <property type="evidence" value="ECO:0007669"/>
    <property type="project" value="UniProtKB-UniRule"/>
</dbReference>
<comment type="function">
    <text evidence="9">Catalyzes the phosphorylation of D-fructose 6-phosphate, the first committing step of glycolysis. Uses inorganic phosphate (PPi) as phosphoryl donor instead of ATP like common ATP-dependent phosphofructokinases (ATP-PFKs), which renders the reaction reversible, and can thus function both in glycolysis and gluconeogenesis. Consistently, PPi-PFK can replace the enzymes of both the forward (ATP-PFK) and reverse (fructose-bisphosphatase (FBPase)) reactions.</text>
</comment>
<accession>H3NPK2</accession>
<dbReference type="UniPathway" id="UPA00109">
    <property type="reaction ID" value="UER00182"/>
</dbReference>
<dbReference type="SUPFAM" id="SSF53784">
    <property type="entry name" value="Phosphofructokinase"/>
    <property type="match status" value="1"/>
</dbReference>
<proteinExistence type="inferred from homology"/>
<dbReference type="GO" id="GO:0005524">
    <property type="term" value="F:ATP binding"/>
    <property type="evidence" value="ECO:0007669"/>
    <property type="project" value="TreeGrafter"/>
</dbReference>
<dbReference type="STRING" id="883114.HMPREF9709_01274"/>
<evidence type="ECO:0000256" key="2">
    <source>
        <dbReference type="ARBA" id="ARBA00004679"/>
    </source>
</evidence>
<comment type="similarity">
    <text evidence="9">Belongs to the phosphofructokinase type A (PFKA) family. PPi-dependent PFK group II subfamily. Clade 'B2' sub-subfamily.</text>
</comment>
<feature type="binding site" evidence="9">
    <location>
        <position position="111"/>
    </location>
    <ligand>
        <name>Mg(2+)</name>
        <dbReference type="ChEBI" id="CHEBI:18420"/>
        <note>catalytic</note>
    </ligand>
</feature>
<organism evidence="11 12">
    <name type="scientific">Helcococcus kunzii ATCC 51366</name>
    <dbReference type="NCBI Taxonomy" id="883114"/>
    <lineage>
        <taxon>Bacteria</taxon>
        <taxon>Bacillati</taxon>
        <taxon>Bacillota</taxon>
        <taxon>Tissierellia</taxon>
        <taxon>Tissierellales</taxon>
        <taxon>Peptoniphilaceae</taxon>
        <taxon>Helcococcus</taxon>
    </lineage>
</organism>
<keyword evidence="8 9" id="KW-0324">Glycolysis</keyword>
<dbReference type="EC" id="2.7.1.90" evidence="9"/>
<dbReference type="GO" id="GO:0016208">
    <property type="term" value="F:AMP binding"/>
    <property type="evidence" value="ECO:0007669"/>
    <property type="project" value="TreeGrafter"/>
</dbReference>
<reference evidence="11 12" key="1">
    <citation type="submission" date="2012-01" db="EMBL/GenBank/DDBJ databases">
        <title>The Genome Sequence of Helcococcus kunzii ATCC 51366.</title>
        <authorList>
            <consortium name="The Broad Institute Genome Sequencing Platform"/>
            <person name="Earl A."/>
            <person name="Ward D."/>
            <person name="Feldgarden M."/>
            <person name="Gevers D."/>
            <person name="Huys G."/>
            <person name="Young S.K."/>
            <person name="Zeng Q."/>
            <person name="Gargeya S."/>
            <person name="Fitzgerald M."/>
            <person name="Haas B."/>
            <person name="Abouelleil A."/>
            <person name="Alvarado L."/>
            <person name="Arachchi H.M."/>
            <person name="Berlin A."/>
            <person name="Chapman S.B."/>
            <person name="Gearin G."/>
            <person name="Goldberg J."/>
            <person name="Griggs A."/>
            <person name="Gujja S."/>
            <person name="Hansen M."/>
            <person name="Heiman D."/>
            <person name="Howarth C."/>
            <person name="Larimer J."/>
            <person name="Lui A."/>
            <person name="MacDonald P.J.P."/>
            <person name="McCowen C."/>
            <person name="Montmayeur A."/>
            <person name="Murphy C."/>
            <person name="Neiman D."/>
            <person name="Pearson M."/>
            <person name="Priest M."/>
            <person name="Roberts A."/>
            <person name="Saif S."/>
            <person name="Shea T."/>
            <person name="Sisk P."/>
            <person name="Stolte C."/>
            <person name="Sykes S."/>
            <person name="Wortman J."/>
            <person name="Nusbaum C."/>
            <person name="Birren B."/>
        </authorList>
    </citation>
    <scope>NUCLEOTIDE SEQUENCE [LARGE SCALE GENOMIC DNA]</scope>
    <source>
        <strain evidence="11 12">ATCC 51366</strain>
    </source>
</reference>
<dbReference type="InterPro" id="IPR000023">
    <property type="entry name" value="Phosphofructokinase_dom"/>
</dbReference>
<dbReference type="GO" id="GO:0047334">
    <property type="term" value="F:diphosphate-fructose-6-phosphate 1-phosphotransferase activity"/>
    <property type="evidence" value="ECO:0007669"/>
    <property type="project" value="UniProtKB-EC"/>
</dbReference>
<comment type="caution">
    <text evidence="9">Lacks conserved residue(s) required for the propagation of feature annotation.</text>
</comment>
<dbReference type="HAMAP" id="MF_01978">
    <property type="entry name" value="Phosphofructokinase_II_B2"/>
    <property type="match status" value="1"/>
</dbReference>
<feature type="binding site" evidence="9">
    <location>
        <begin position="186"/>
        <end position="188"/>
    </location>
    <ligand>
        <name>substrate</name>
    </ligand>
</feature>
<evidence type="ECO:0000256" key="1">
    <source>
        <dbReference type="ARBA" id="ARBA00001946"/>
    </source>
</evidence>
<evidence type="ECO:0000256" key="7">
    <source>
        <dbReference type="ARBA" id="ARBA00022842"/>
    </source>
</evidence>
<evidence type="ECO:0000256" key="3">
    <source>
        <dbReference type="ARBA" id="ARBA00022490"/>
    </source>
</evidence>
<evidence type="ECO:0000313" key="12">
    <source>
        <dbReference type="Proteomes" id="UP000004191"/>
    </source>
</evidence>
<keyword evidence="5 9" id="KW-0479">Metal-binding</keyword>
<dbReference type="PIRSF" id="PIRSF036483">
    <property type="entry name" value="PFK_XF0274"/>
    <property type="match status" value="1"/>
</dbReference>
<dbReference type="AlphaFoldDB" id="H3NPK2"/>
<comment type="catalytic activity">
    <reaction evidence="9">
        <text>beta-D-fructose 6-phosphate + diphosphate = beta-D-fructose 1,6-bisphosphate + phosphate + H(+)</text>
        <dbReference type="Rhea" id="RHEA:13613"/>
        <dbReference type="ChEBI" id="CHEBI:15378"/>
        <dbReference type="ChEBI" id="CHEBI:32966"/>
        <dbReference type="ChEBI" id="CHEBI:33019"/>
        <dbReference type="ChEBI" id="CHEBI:43474"/>
        <dbReference type="ChEBI" id="CHEBI:57634"/>
        <dbReference type="EC" id="2.7.1.90"/>
    </reaction>
</comment>
<dbReference type="InterPro" id="IPR035966">
    <property type="entry name" value="PKF_sf"/>
</dbReference>
<dbReference type="RefSeq" id="WP_005398789.1">
    <property type="nucleotide sequence ID" value="NZ_JH601088.1"/>
</dbReference>
<dbReference type="GO" id="GO:0006002">
    <property type="term" value="P:fructose 6-phosphate metabolic process"/>
    <property type="evidence" value="ECO:0007669"/>
    <property type="project" value="InterPro"/>
</dbReference>
<dbReference type="GeneID" id="96999243"/>
<dbReference type="GO" id="GO:0042802">
    <property type="term" value="F:identical protein binding"/>
    <property type="evidence" value="ECO:0007669"/>
    <property type="project" value="TreeGrafter"/>
</dbReference>
<evidence type="ECO:0000259" key="10">
    <source>
        <dbReference type="Pfam" id="PF00365"/>
    </source>
</evidence>
<feature type="binding site" evidence="9">
    <location>
        <begin position="140"/>
        <end position="142"/>
    </location>
    <ligand>
        <name>substrate</name>
    </ligand>
</feature>
<dbReference type="GO" id="GO:0048029">
    <property type="term" value="F:monosaccharide binding"/>
    <property type="evidence" value="ECO:0007669"/>
    <property type="project" value="TreeGrafter"/>
</dbReference>
<evidence type="ECO:0000256" key="4">
    <source>
        <dbReference type="ARBA" id="ARBA00022679"/>
    </source>
</evidence>
<evidence type="ECO:0000256" key="8">
    <source>
        <dbReference type="ARBA" id="ARBA00023152"/>
    </source>
</evidence>
<evidence type="ECO:0000256" key="5">
    <source>
        <dbReference type="ARBA" id="ARBA00022723"/>
    </source>
</evidence>
<feature type="binding site" evidence="9">
    <location>
        <position position="244"/>
    </location>
    <ligand>
        <name>substrate</name>
    </ligand>
</feature>
<dbReference type="Pfam" id="PF00365">
    <property type="entry name" value="PFK"/>
    <property type="match status" value="1"/>
</dbReference>
<dbReference type="GO" id="GO:0061621">
    <property type="term" value="P:canonical glycolysis"/>
    <property type="evidence" value="ECO:0007669"/>
    <property type="project" value="TreeGrafter"/>
</dbReference>
<feature type="site" description="Important for catalytic activity; stabilizes the transition state when the phosphoryl donor is PPi" evidence="9">
    <location>
        <position position="139"/>
    </location>
</feature>
<evidence type="ECO:0000256" key="9">
    <source>
        <dbReference type="HAMAP-Rule" id="MF_01978"/>
    </source>
</evidence>
<dbReference type="PANTHER" id="PTHR13697">
    <property type="entry name" value="PHOSPHOFRUCTOKINASE"/>
    <property type="match status" value="1"/>
</dbReference>
<feature type="site" description="Important for catalytic activity and substrate specificity; stabilizes the transition state when the phosphoryl donor is PPi; prevents ATP from binding by mimicking the alpha-phosphate group of ATP" evidence="9">
    <location>
        <position position="112"/>
    </location>
</feature>
<comment type="pathway">
    <text evidence="2 9">Carbohydrate degradation; glycolysis; D-glyceraldehyde 3-phosphate and glycerone phosphate from D-glucose: step 3/4.</text>
</comment>
<comment type="cofactor">
    <cofactor evidence="1 9">
        <name>Mg(2+)</name>
        <dbReference type="ChEBI" id="CHEBI:18420"/>
    </cofactor>
</comment>
<dbReference type="HOGENOM" id="CLU_020655_1_1_9"/>
<dbReference type="eggNOG" id="COG0205">
    <property type="taxonomic scope" value="Bacteria"/>
</dbReference>
<comment type="subcellular location">
    <subcellularLocation>
        <location evidence="9">Cytoplasm</location>
    </subcellularLocation>
</comment>
<dbReference type="PANTHER" id="PTHR13697:SF52">
    <property type="entry name" value="ATP-DEPENDENT 6-PHOSPHOFRUCTOKINASE 3"/>
    <property type="match status" value="1"/>
</dbReference>
<dbReference type="OrthoDB" id="9802503at2"/>
<evidence type="ECO:0000256" key="6">
    <source>
        <dbReference type="ARBA" id="ARBA00022777"/>
    </source>
</evidence>
<feature type="domain" description="Phosphofructokinase" evidence="10">
    <location>
        <begin position="4"/>
        <end position="321"/>
    </location>
</feature>
<name>H3NPK2_9FIRM</name>
<comment type="activity regulation">
    <text evidence="9">Non-allosteric.</text>
</comment>
<sequence>MNCLVGQSGGPTSVINSSLAGVIQAGIDFNFEKIYALRHGIEGLLRDNIVEIDKEKFVSENIKDKLMKRPSSILGSCRYRLTDDLNDDIYRLIFEKLKKLEITNFVYIGGNDSMDTVKKLNAYMIKNKIDWISIVGSPKTIDNDLMGMDHSPGFGSASKYIINTINNIRTDVDIYDKKTVTFVEIMGRNAGWLTASSLLTNYNRDKRVVNLIYLSEKPCTKEQIIEDIKKAHEIEDNVIVAVSEGFMDSEKYFEKSVIRSYDQGFNHPIISGIASRISDYIYDVMDIKTKAVELNISQRTNHIISKTDSEEAFELGYKSLEWSREKTNIVPVIKRKDTQSYEIEFSHVISGEIANMESIIPQSWMKDIETLEQKIYQYALPLVKGEMPQEFENGMIKYITLDDIII</sequence>
<dbReference type="Proteomes" id="UP000004191">
    <property type="component" value="Unassembled WGS sequence"/>
</dbReference>
<keyword evidence="6 9" id="KW-0418">Kinase</keyword>
<dbReference type="InterPro" id="IPR011404">
    <property type="entry name" value="PPi-PFK"/>
</dbReference>
<keyword evidence="7 9" id="KW-0460">Magnesium</keyword>
<dbReference type="Gene3D" id="3.40.50.450">
    <property type="match status" value="1"/>
</dbReference>
<dbReference type="EMBL" id="AGEI01000024">
    <property type="protein sequence ID" value="EHR33230.1"/>
    <property type="molecule type" value="Genomic_DNA"/>
</dbReference>
<dbReference type="PRINTS" id="PR00476">
    <property type="entry name" value="PHFRCTKINASE"/>
</dbReference>
<feature type="binding site" evidence="9">
    <location>
        <position position="10"/>
    </location>
    <ligand>
        <name>diphosphate</name>
        <dbReference type="ChEBI" id="CHEBI:33019"/>
    </ligand>
</feature>
<keyword evidence="3 9" id="KW-0963">Cytoplasm</keyword>
<keyword evidence="4 9" id="KW-0808">Transferase</keyword>
<comment type="subunit">
    <text evidence="9">Homodimer.</text>
</comment>
<dbReference type="GO" id="GO:0046872">
    <property type="term" value="F:metal ion binding"/>
    <property type="evidence" value="ECO:0007669"/>
    <property type="project" value="UniProtKB-KW"/>
</dbReference>
<comment type="caution">
    <text evidence="11">The sequence shown here is derived from an EMBL/GenBank/DDBJ whole genome shotgun (WGS) entry which is preliminary data.</text>
</comment>